<dbReference type="AlphaFoldDB" id="A0A345HC81"/>
<reference evidence="2 3" key="1">
    <citation type="submission" date="2018-07" db="EMBL/GenBank/DDBJ databases">
        <title>Complete genome sequence of Flavobacterium arcticum type strain SM1502T.</title>
        <authorList>
            <person name="Li Y."/>
            <person name="Li D.-D."/>
        </authorList>
    </citation>
    <scope>NUCLEOTIDE SEQUENCE [LARGE SCALE GENOMIC DNA]</scope>
    <source>
        <strain evidence="2 3">SM1502</strain>
    </source>
</reference>
<feature type="signal peptide" evidence="1">
    <location>
        <begin position="1"/>
        <end position="18"/>
    </location>
</feature>
<gene>
    <name evidence="2" type="ORF">DVK85_08045</name>
</gene>
<evidence type="ECO:0000313" key="2">
    <source>
        <dbReference type="EMBL" id="AXG74191.1"/>
    </source>
</evidence>
<dbReference type="KEGG" id="fat:DVK85_08045"/>
<name>A0A345HC81_9FLAO</name>
<evidence type="ECO:0000313" key="3">
    <source>
        <dbReference type="Proteomes" id="UP000253951"/>
    </source>
</evidence>
<keyword evidence="3" id="KW-1185">Reference proteome</keyword>
<dbReference type="RefSeq" id="WP_114677949.1">
    <property type="nucleotide sequence ID" value="NZ_CP031188.1"/>
</dbReference>
<accession>A0A345HC81</accession>
<dbReference type="OrthoDB" id="1377115at2"/>
<keyword evidence="1" id="KW-0732">Signal</keyword>
<proteinExistence type="predicted"/>
<sequence>MKTKITLLLLLVYCAFYGQIPSVNPTFKGNKALNPFNLKTNGASFIEKINDDSISNDEDLINQDTKGYTIADYSYYIDSYTLTVDKYRDSISAYEKKRFEVGKESATILTDSIKANRARLIALRAHISKLRKEKNKKIRLFPSWDQNNKMYFFQEFYDEDNIHTNYLNNVSLLFDNTTVQSELLSDYLGPFRLAFGTVINANSDKDDEATEEDSSEITKEEQQDELQRIINGGGNFYLNAQLPVHAYTSTNFLEIISLNGRFSSDIEGVGSDVEATDVKYGVNASAYLALTTDQKKFGFFVNAEYGWISGTNNFRDDFGLQKVFDKPAFWGKVVVGIMLNSKVTISITSKSISNYDSLLSDKVMVGIQLLN</sequence>
<dbReference type="EMBL" id="CP031188">
    <property type="protein sequence ID" value="AXG74191.1"/>
    <property type="molecule type" value="Genomic_DNA"/>
</dbReference>
<dbReference type="Proteomes" id="UP000253951">
    <property type="component" value="Chromosome"/>
</dbReference>
<evidence type="ECO:0000256" key="1">
    <source>
        <dbReference type="SAM" id="SignalP"/>
    </source>
</evidence>
<evidence type="ECO:0008006" key="4">
    <source>
        <dbReference type="Google" id="ProtNLM"/>
    </source>
</evidence>
<feature type="chain" id="PRO_5016839456" description="DUF3078 domain-containing protein" evidence="1">
    <location>
        <begin position="19"/>
        <end position="371"/>
    </location>
</feature>
<organism evidence="2 3">
    <name type="scientific">Flavobacterium arcticum</name>
    <dbReference type="NCBI Taxonomy" id="1784713"/>
    <lineage>
        <taxon>Bacteria</taxon>
        <taxon>Pseudomonadati</taxon>
        <taxon>Bacteroidota</taxon>
        <taxon>Flavobacteriia</taxon>
        <taxon>Flavobacteriales</taxon>
        <taxon>Flavobacteriaceae</taxon>
        <taxon>Flavobacterium</taxon>
    </lineage>
</organism>
<protein>
    <recommendedName>
        <fullName evidence="4">DUF3078 domain-containing protein</fullName>
    </recommendedName>
</protein>